<evidence type="ECO:0000313" key="3">
    <source>
        <dbReference type="Proteomes" id="UP000827133"/>
    </source>
</evidence>
<feature type="compositionally biased region" description="Basic and acidic residues" evidence="1">
    <location>
        <begin position="37"/>
        <end position="47"/>
    </location>
</feature>
<dbReference type="RefSeq" id="XP_044673734.1">
    <property type="nucleotide sequence ID" value="XM_044831348.1"/>
</dbReference>
<evidence type="ECO:0000256" key="1">
    <source>
        <dbReference type="SAM" id="MobiDB-lite"/>
    </source>
</evidence>
<dbReference type="GeneID" id="68321729"/>
<keyword evidence="3" id="KW-1185">Reference proteome</keyword>
<sequence length="113" mass="13477">MAARLWCDRVGATNLIRWFPKKRDQSDSESEDENDEQQEHDQNYVSEKEVKRRDLRWFYKTHPVFAPESSPQPELKFYAEDVKSTGIVHNILPEVWFNRLQVIIKLVDMDLTP</sequence>
<dbReference type="EMBL" id="JAHBCI010000012">
    <property type="protein sequence ID" value="KAG9494734.1"/>
    <property type="molecule type" value="Genomic_DNA"/>
</dbReference>
<name>A0A9P8IFK6_9HYPO</name>
<gene>
    <name evidence="2" type="ORF">J7337_013873</name>
</gene>
<feature type="compositionally biased region" description="Acidic residues" evidence="1">
    <location>
        <begin position="27"/>
        <end position="36"/>
    </location>
</feature>
<organism evidence="2 3">
    <name type="scientific">Fusarium musae</name>
    <dbReference type="NCBI Taxonomy" id="1042133"/>
    <lineage>
        <taxon>Eukaryota</taxon>
        <taxon>Fungi</taxon>
        <taxon>Dikarya</taxon>
        <taxon>Ascomycota</taxon>
        <taxon>Pezizomycotina</taxon>
        <taxon>Sordariomycetes</taxon>
        <taxon>Hypocreomycetidae</taxon>
        <taxon>Hypocreales</taxon>
        <taxon>Nectriaceae</taxon>
        <taxon>Fusarium</taxon>
    </lineage>
</organism>
<dbReference type="AlphaFoldDB" id="A0A9P8IFK6"/>
<proteinExistence type="predicted"/>
<dbReference type="Proteomes" id="UP000827133">
    <property type="component" value="Unassembled WGS sequence"/>
</dbReference>
<accession>A0A9P8IFK6</accession>
<feature type="region of interest" description="Disordered" evidence="1">
    <location>
        <begin position="21"/>
        <end position="47"/>
    </location>
</feature>
<reference evidence="2" key="1">
    <citation type="journal article" date="2021" name="Mol. Plant Microbe Interact.">
        <title>Telomere to telomere genome assembly of Fusarium musae F31, causal agent of crown rot disease of banana.</title>
        <authorList>
            <person name="Degradi L."/>
            <person name="Tava V."/>
            <person name="Kunova A."/>
            <person name="Cortesi P."/>
            <person name="Saracchi M."/>
            <person name="Pasquali M."/>
        </authorList>
    </citation>
    <scope>NUCLEOTIDE SEQUENCE</scope>
    <source>
        <strain evidence="2">F31</strain>
    </source>
</reference>
<protein>
    <submittedName>
        <fullName evidence="2">Uncharacterized protein</fullName>
    </submittedName>
</protein>
<dbReference type="KEGG" id="fmu:J7337_013873"/>
<evidence type="ECO:0000313" key="2">
    <source>
        <dbReference type="EMBL" id="KAG9494734.1"/>
    </source>
</evidence>
<comment type="caution">
    <text evidence="2">The sequence shown here is derived from an EMBL/GenBank/DDBJ whole genome shotgun (WGS) entry which is preliminary data.</text>
</comment>